<reference evidence="2" key="1">
    <citation type="submission" date="2010-06" db="EMBL/GenBank/DDBJ databases">
        <title>Integrated Laboratory and Fieldwork Exercises for Controlling Greenhouse Gas Emissions from Landfills.</title>
        <authorList>
            <person name="Im J."/>
            <person name="Semrau J.D."/>
        </authorList>
    </citation>
    <scope>NUCLEOTIDE SEQUENCE</scope>
</reference>
<dbReference type="AlphaFoldDB" id="E5FG11"/>
<dbReference type="Pfam" id="PF12942">
    <property type="entry name" value="Archaeal_AmoA"/>
    <property type="match status" value="1"/>
</dbReference>
<keyword evidence="2" id="KW-0503">Monooxygenase</keyword>
<feature type="transmembrane region" description="Helical" evidence="1">
    <location>
        <begin position="62"/>
        <end position="82"/>
    </location>
</feature>
<evidence type="ECO:0000313" key="2">
    <source>
        <dbReference type="EMBL" id="ADP88901.1"/>
    </source>
</evidence>
<feature type="transmembrane region" description="Helical" evidence="1">
    <location>
        <begin position="88"/>
        <end position="108"/>
    </location>
</feature>
<keyword evidence="1" id="KW-1133">Transmembrane helix</keyword>
<organism evidence="2">
    <name type="scientific">uncultured crenarchaeote</name>
    <dbReference type="NCBI Taxonomy" id="29281"/>
    <lineage>
        <taxon>Archaea</taxon>
        <taxon>Thermoproteota</taxon>
        <taxon>environmental samples</taxon>
    </lineage>
</organism>
<feature type="transmembrane region" description="Helical" evidence="1">
    <location>
        <begin position="28"/>
        <end position="50"/>
    </location>
</feature>
<proteinExistence type="predicted"/>
<protein>
    <submittedName>
        <fullName evidence="2">Ammonia monooxygenase subunit A</fullName>
    </submittedName>
</protein>
<feature type="non-terminal residue" evidence="2">
    <location>
        <position position="1"/>
    </location>
</feature>
<name>E5FG11_9CREN</name>
<evidence type="ECO:0000256" key="1">
    <source>
        <dbReference type="SAM" id="Phobius"/>
    </source>
</evidence>
<dbReference type="EMBL" id="HM467110">
    <property type="protein sequence ID" value="ADP88901.1"/>
    <property type="molecule type" value="Genomic_DNA"/>
</dbReference>
<feature type="non-terminal residue" evidence="2">
    <location>
        <position position="195"/>
    </location>
</feature>
<sequence>HYLFIVVVGVNSTRLTINAGEYIFYTDWAWTSFLVFSVSQSGMLVVGAMYDMVFRGVPVTATFYATIMTISPWVARGAWFTLGYPYELIVTPVQIPLAILSYWTYWATLTCKHDARRMGGWTFITNIQHDTYTIGQRPKRDGIQVSSSYIASIHDTNWASGRLVLQYSRGARIRGGSCTERSNRCIGRKTKYLDI</sequence>
<keyword evidence="1" id="KW-0812">Transmembrane</keyword>
<accession>E5FG11</accession>
<keyword evidence="2" id="KW-0560">Oxidoreductase</keyword>
<dbReference type="InterPro" id="IPR024656">
    <property type="entry name" value="AmoA_arc"/>
</dbReference>
<dbReference type="GO" id="GO:0004497">
    <property type="term" value="F:monooxygenase activity"/>
    <property type="evidence" value="ECO:0007669"/>
    <property type="project" value="UniProtKB-KW"/>
</dbReference>
<dbReference type="InterPro" id="IPR037001">
    <property type="entry name" value="NH3/CH4_mOase_suA_sf"/>
</dbReference>
<keyword evidence="1" id="KW-0472">Membrane</keyword>
<dbReference type="Gene3D" id="1.20.1450.10">
    <property type="entry name" value="Ammonia/particulate methane monooxygenase, subunit A"/>
    <property type="match status" value="1"/>
</dbReference>